<evidence type="ECO:0000313" key="3">
    <source>
        <dbReference type="Proteomes" id="UP000600101"/>
    </source>
</evidence>
<gene>
    <name evidence="2" type="ORF">H7965_07705</name>
</gene>
<proteinExistence type="predicted"/>
<protein>
    <submittedName>
        <fullName evidence="2">Uncharacterized protein</fullName>
    </submittedName>
</protein>
<dbReference type="Proteomes" id="UP000600101">
    <property type="component" value="Unassembled WGS sequence"/>
</dbReference>
<feature type="region of interest" description="Disordered" evidence="1">
    <location>
        <begin position="1"/>
        <end position="31"/>
    </location>
</feature>
<reference evidence="2" key="1">
    <citation type="submission" date="2020-08" db="EMBL/GenBank/DDBJ databases">
        <authorList>
            <person name="Hu Y."/>
            <person name="Nguyen S.V."/>
            <person name="Li F."/>
            <person name="Fanning S."/>
        </authorList>
    </citation>
    <scope>NUCLEOTIDE SEQUENCE</scope>
    <source>
        <strain evidence="2">SYSU D8009</strain>
    </source>
</reference>
<dbReference type="EMBL" id="JACOMF010000006">
    <property type="protein sequence ID" value="MBC4015210.1"/>
    <property type="molecule type" value="Genomic_DNA"/>
</dbReference>
<keyword evidence="3" id="KW-1185">Reference proteome</keyword>
<evidence type="ECO:0000313" key="2">
    <source>
        <dbReference type="EMBL" id="MBC4015210.1"/>
    </source>
</evidence>
<evidence type="ECO:0000256" key="1">
    <source>
        <dbReference type="SAM" id="MobiDB-lite"/>
    </source>
</evidence>
<organism evidence="2 3">
    <name type="scientific">Siccirubricoccus deserti</name>
    <dbReference type="NCBI Taxonomy" id="2013562"/>
    <lineage>
        <taxon>Bacteria</taxon>
        <taxon>Pseudomonadati</taxon>
        <taxon>Pseudomonadota</taxon>
        <taxon>Alphaproteobacteria</taxon>
        <taxon>Acetobacterales</taxon>
        <taxon>Roseomonadaceae</taxon>
        <taxon>Siccirubricoccus</taxon>
    </lineage>
</organism>
<dbReference type="RefSeq" id="WP_186769984.1">
    <property type="nucleotide sequence ID" value="NZ_JACOMF010000006.1"/>
</dbReference>
<name>A0A9X0QX40_9PROT</name>
<feature type="compositionally biased region" description="Basic and acidic residues" evidence="1">
    <location>
        <begin position="1"/>
        <end position="11"/>
    </location>
</feature>
<feature type="compositionally biased region" description="Polar residues" evidence="1">
    <location>
        <begin position="16"/>
        <end position="27"/>
    </location>
</feature>
<sequence>MSHDNYDDGLVHSHGWATQQPAHTTGHASRRAEVAAAMAQHPEETELFDDGLVHAHGWASAERGRMAPR</sequence>
<accession>A0A9X0QX40</accession>
<dbReference type="AlphaFoldDB" id="A0A9X0QX40"/>
<comment type="caution">
    <text evidence="2">The sequence shown here is derived from an EMBL/GenBank/DDBJ whole genome shotgun (WGS) entry which is preliminary data.</text>
</comment>